<keyword evidence="4 11" id="KW-0479">Metal-binding</keyword>
<evidence type="ECO:0000256" key="1">
    <source>
        <dbReference type="ARBA" id="ARBA00004853"/>
    </source>
</evidence>
<dbReference type="EMBL" id="CP012672">
    <property type="protein sequence ID" value="AUX34724.1"/>
    <property type="molecule type" value="Genomic_DNA"/>
</dbReference>
<comment type="function">
    <text evidence="9 11">Catalyzes the conversion of GTP to 2,5-diamino-6-ribosylamino-4(3H)-pyrimidinone 5'-phosphate (DARP), formate and pyrophosphate.</text>
</comment>
<proteinExistence type="inferred from homology"/>
<feature type="binding site" evidence="11">
    <location>
        <position position="130"/>
    </location>
    <ligand>
        <name>GTP</name>
        <dbReference type="ChEBI" id="CHEBI:37565"/>
    </ligand>
</feature>
<dbReference type="CDD" id="cd00641">
    <property type="entry name" value="GTP_cyclohydro2"/>
    <property type="match status" value="1"/>
</dbReference>
<feature type="domain" description="GTP cyclohydrolase II" evidence="12">
    <location>
        <begin position="16"/>
        <end position="185"/>
    </location>
</feature>
<dbReference type="GO" id="GO:0005829">
    <property type="term" value="C:cytosol"/>
    <property type="evidence" value="ECO:0007669"/>
    <property type="project" value="TreeGrafter"/>
</dbReference>
<feature type="binding site" evidence="11">
    <location>
        <position position="83"/>
    </location>
    <ligand>
        <name>Zn(2+)</name>
        <dbReference type="ChEBI" id="CHEBI:29105"/>
        <note>catalytic</note>
    </ligand>
</feature>
<dbReference type="Gene3D" id="3.40.50.10990">
    <property type="entry name" value="GTP cyclohydrolase II"/>
    <property type="match status" value="1"/>
</dbReference>
<comment type="pathway">
    <text evidence="1 11">Cofactor biosynthesis; riboflavin biosynthesis; 5-amino-6-(D-ribitylamino)uracil from GTP: step 1/4.</text>
</comment>
<dbReference type="PANTHER" id="PTHR21327:SF47">
    <property type="entry name" value="GTP CYCLOHYDROLASE II DOMAIN-CONTAINING PROTEIN"/>
    <property type="match status" value="1"/>
</dbReference>
<dbReference type="InterPro" id="IPR036144">
    <property type="entry name" value="RibA-like_sf"/>
</dbReference>
<dbReference type="NCBIfam" id="NF001591">
    <property type="entry name" value="PRK00393.1"/>
    <property type="match status" value="1"/>
</dbReference>
<gene>
    <name evidence="11 13" type="primary">ribA</name>
    <name evidence="13" type="ORF">SOCE836_069000</name>
</gene>
<dbReference type="GO" id="GO:0008270">
    <property type="term" value="F:zinc ion binding"/>
    <property type="evidence" value="ECO:0007669"/>
    <property type="project" value="UniProtKB-UniRule"/>
</dbReference>
<dbReference type="HAMAP" id="MF_00179">
    <property type="entry name" value="RibA"/>
    <property type="match status" value="1"/>
</dbReference>
<evidence type="ECO:0000259" key="12">
    <source>
        <dbReference type="Pfam" id="PF00925"/>
    </source>
</evidence>
<evidence type="ECO:0000256" key="6">
    <source>
        <dbReference type="ARBA" id="ARBA00022801"/>
    </source>
</evidence>
<evidence type="ECO:0000313" key="14">
    <source>
        <dbReference type="Proteomes" id="UP000295497"/>
    </source>
</evidence>
<feature type="binding site" evidence="11">
    <location>
        <begin position="65"/>
        <end position="69"/>
    </location>
    <ligand>
        <name>GTP</name>
        <dbReference type="ChEBI" id="CHEBI:37565"/>
    </ligand>
</feature>
<dbReference type="SUPFAM" id="SSF142695">
    <property type="entry name" value="RibA-like"/>
    <property type="match status" value="1"/>
</dbReference>
<evidence type="ECO:0000256" key="9">
    <source>
        <dbReference type="ARBA" id="ARBA00043932"/>
    </source>
</evidence>
<evidence type="ECO:0000256" key="10">
    <source>
        <dbReference type="ARBA" id="ARBA00049295"/>
    </source>
</evidence>
<dbReference type="GO" id="GO:0005525">
    <property type="term" value="F:GTP binding"/>
    <property type="evidence" value="ECO:0007669"/>
    <property type="project" value="UniProtKB-KW"/>
</dbReference>
<feature type="active site" description="Nucleophile" evidence="11">
    <location>
        <position position="144"/>
    </location>
</feature>
<dbReference type="GO" id="GO:0008686">
    <property type="term" value="F:3,4-dihydroxy-2-butanone-4-phosphate synthase activity"/>
    <property type="evidence" value="ECO:0007669"/>
    <property type="project" value="TreeGrafter"/>
</dbReference>
<sequence length="233" mass="24848">MYVPTTAIRPQLDIRAQAPVPTKHGVFQMLVFHWGGATNPEQGLSPDHVALIMGDVRGKSDVTLRVHSECLTSEVFGSLKCDCREQLEAAQAEIGRRGLGVVLYLRQEGRGIGLANKIRAYQLQAFGHDTVDANRILGLPDDARGYEPAAAMIDHLGIESIRLLTNNPDKVEGLRALGVRISSRSPAVVPANPFSAPYLEAKRLRMGHALPSLRDGAPASGAAASGAAASDAE</sequence>
<evidence type="ECO:0000256" key="11">
    <source>
        <dbReference type="HAMAP-Rule" id="MF_00179"/>
    </source>
</evidence>
<organism evidence="13 14">
    <name type="scientific">Sorangium cellulosum</name>
    <name type="common">Polyangium cellulosum</name>
    <dbReference type="NCBI Taxonomy" id="56"/>
    <lineage>
        <taxon>Bacteria</taxon>
        <taxon>Pseudomonadati</taxon>
        <taxon>Myxococcota</taxon>
        <taxon>Polyangia</taxon>
        <taxon>Polyangiales</taxon>
        <taxon>Polyangiaceae</taxon>
        <taxon>Sorangium</taxon>
    </lineage>
</organism>
<feature type="binding site" evidence="11">
    <location>
        <position position="86"/>
    </location>
    <ligand>
        <name>GTP</name>
        <dbReference type="ChEBI" id="CHEBI:37565"/>
    </ligand>
</feature>
<dbReference type="PANTHER" id="PTHR21327">
    <property type="entry name" value="GTP CYCLOHYDROLASE II-RELATED"/>
    <property type="match status" value="1"/>
</dbReference>
<feature type="binding site" evidence="11">
    <location>
        <position position="70"/>
    </location>
    <ligand>
        <name>Zn(2+)</name>
        <dbReference type="ChEBI" id="CHEBI:29105"/>
        <note>catalytic</note>
    </ligand>
</feature>
<dbReference type="NCBIfam" id="TIGR00505">
    <property type="entry name" value="ribA"/>
    <property type="match status" value="1"/>
</dbReference>
<dbReference type="RefSeq" id="WP_129577886.1">
    <property type="nucleotide sequence ID" value="NZ_CP012672.1"/>
</dbReference>
<keyword evidence="3 11" id="KW-0686">Riboflavin biosynthesis</keyword>
<dbReference type="AlphaFoldDB" id="A0A4P2QW97"/>
<keyword evidence="5 11" id="KW-0547">Nucleotide-binding</keyword>
<feature type="binding site" evidence="11">
    <location>
        <position position="170"/>
    </location>
    <ligand>
        <name>GTP</name>
        <dbReference type="ChEBI" id="CHEBI:37565"/>
    </ligand>
</feature>
<evidence type="ECO:0000313" key="13">
    <source>
        <dbReference type="EMBL" id="AUX34724.1"/>
    </source>
</evidence>
<keyword evidence="7 11" id="KW-0862">Zinc</keyword>
<dbReference type="EC" id="3.5.4.25" evidence="11"/>
<comment type="catalytic activity">
    <reaction evidence="10 11">
        <text>GTP + 4 H2O = 2,5-diamino-6-hydroxy-4-(5-phosphoribosylamino)-pyrimidine + formate + 2 phosphate + 3 H(+)</text>
        <dbReference type="Rhea" id="RHEA:23704"/>
        <dbReference type="ChEBI" id="CHEBI:15377"/>
        <dbReference type="ChEBI" id="CHEBI:15378"/>
        <dbReference type="ChEBI" id="CHEBI:15740"/>
        <dbReference type="ChEBI" id="CHEBI:37565"/>
        <dbReference type="ChEBI" id="CHEBI:43474"/>
        <dbReference type="ChEBI" id="CHEBI:58614"/>
        <dbReference type="EC" id="3.5.4.25"/>
    </reaction>
</comment>
<dbReference type="GO" id="GO:0003935">
    <property type="term" value="F:GTP cyclohydrolase II activity"/>
    <property type="evidence" value="ECO:0007669"/>
    <property type="project" value="UniProtKB-UniRule"/>
</dbReference>
<evidence type="ECO:0000256" key="3">
    <source>
        <dbReference type="ARBA" id="ARBA00022619"/>
    </source>
</evidence>
<feature type="active site" description="Proton acceptor" evidence="11">
    <location>
        <position position="142"/>
    </location>
</feature>
<dbReference type="GO" id="GO:0009231">
    <property type="term" value="P:riboflavin biosynthetic process"/>
    <property type="evidence" value="ECO:0007669"/>
    <property type="project" value="UniProtKB-UniRule"/>
</dbReference>
<feature type="binding site" evidence="11">
    <location>
        <position position="81"/>
    </location>
    <ligand>
        <name>Zn(2+)</name>
        <dbReference type="ChEBI" id="CHEBI:29105"/>
        <note>catalytic</note>
    </ligand>
</feature>
<dbReference type="InterPro" id="IPR000926">
    <property type="entry name" value="RibA"/>
</dbReference>
<dbReference type="UniPathway" id="UPA00275">
    <property type="reaction ID" value="UER00400"/>
</dbReference>
<evidence type="ECO:0000256" key="5">
    <source>
        <dbReference type="ARBA" id="ARBA00022741"/>
    </source>
</evidence>
<evidence type="ECO:0000256" key="8">
    <source>
        <dbReference type="ARBA" id="ARBA00023134"/>
    </source>
</evidence>
<protein>
    <recommendedName>
        <fullName evidence="11">GTP cyclohydrolase-2</fullName>
        <ecNumber evidence="11">3.5.4.25</ecNumber>
    </recommendedName>
    <alternativeName>
        <fullName evidence="11">GTP cyclohydrolase II</fullName>
    </alternativeName>
</protein>
<keyword evidence="6 11" id="KW-0378">Hydrolase</keyword>
<dbReference type="FunFam" id="3.40.50.10990:FF:000001">
    <property type="entry name" value="Riboflavin biosynthesis protein RibBA"/>
    <property type="match status" value="1"/>
</dbReference>
<comment type="similarity">
    <text evidence="2">In the N-terminal section; belongs to the DHBP synthase family.</text>
</comment>
<dbReference type="Pfam" id="PF00925">
    <property type="entry name" value="GTP_cyclohydro2"/>
    <property type="match status" value="1"/>
</dbReference>
<dbReference type="InterPro" id="IPR032677">
    <property type="entry name" value="GTP_cyclohydro_II"/>
</dbReference>
<evidence type="ECO:0000256" key="7">
    <source>
        <dbReference type="ARBA" id="ARBA00022833"/>
    </source>
</evidence>
<keyword evidence="8 11" id="KW-0342">GTP-binding</keyword>
<comment type="similarity">
    <text evidence="11">Belongs to the GTP cyclohydrolase II family.</text>
</comment>
<dbReference type="Proteomes" id="UP000295497">
    <property type="component" value="Chromosome"/>
</dbReference>
<evidence type="ECO:0000256" key="4">
    <source>
        <dbReference type="ARBA" id="ARBA00022723"/>
    </source>
</evidence>
<name>A0A4P2QW97_SORCE</name>
<evidence type="ECO:0000256" key="2">
    <source>
        <dbReference type="ARBA" id="ARBA00005520"/>
    </source>
</evidence>
<feature type="binding site" evidence="11">
    <location>
        <position position="165"/>
    </location>
    <ligand>
        <name>GTP</name>
        <dbReference type="ChEBI" id="CHEBI:37565"/>
    </ligand>
</feature>
<reference evidence="13 14" key="1">
    <citation type="submission" date="2015-09" db="EMBL/GenBank/DDBJ databases">
        <title>Sorangium comparison.</title>
        <authorList>
            <person name="Zaburannyi N."/>
            <person name="Bunk B."/>
            <person name="Overmann J."/>
            <person name="Mueller R."/>
        </authorList>
    </citation>
    <scope>NUCLEOTIDE SEQUENCE [LARGE SCALE GENOMIC DNA]</scope>
    <source>
        <strain evidence="13 14">So ce836</strain>
    </source>
</reference>
<comment type="cofactor">
    <cofactor evidence="11">
        <name>Zn(2+)</name>
        <dbReference type="ChEBI" id="CHEBI:29105"/>
    </cofactor>
    <text evidence="11">Binds 1 zinc ion per subunit.</text>
</comment>
<accession>A0A4P2QW97</accession>
<feature type="binding site" evidence="11">
    <location>
        <begin position="108"/>
        <end position="110"/>
    </location>
    <ligand>
        <name>GTP</name>
        <dbReference type="ChEBI" id="CHEBI:37565"/>
    </ligand>
</feature>